<dbReference type="FunCoup" id="B3RQY1">
    <property type="interactions" value="99"/>
</dbReference>
<evidence type="ECO:0000256" key="5">
    <source>
        <dbReference type="RuleBase" id="RU000688"/>
    </source>
</evidence>
<keyword evidence="3 6" id="KW-1133">Transmembrane helix</keyword>
<dbReference type="OMA" id="CHIVASE"/>
<keyword evidence="5" id="KW-0807">Transducer</keyword>
<dbReference type="OrthoDB" id="10042731at2759"/>
<accession>B3RQY1</accession>
<dbReference type="PROSITE" id="PS50262">
    <property type="entry name" value="G_PROTEIN_RECEP_F1_2"/>
    <property type="match status" value="1"/>
</dbReference>
<dbReference type="PANTHER" id="PTHR45698">
    <property type="entry name" value="TRACE AMINE-ASSOCIATED RECEPTOR 19N-RELATED"/>
    <property type="match status" value="1"/>
</dbReference>
<evidence type="ECO:0000256" key="2">
    <source>
        <dbReference type="ARBA" id="ARBA00022692"/>
    </source>
</evidence>
<dbReference type="HOGENOM" id="CLU_009579_6_0_1"/>
<feature type="transmembrane region" description="Helical" evidence="6">
    <location>
        <begin position="158"/>
        <end position="178"/>
    </location>
</feature>
<feature type="transmembrane region" description="Helical" evidence="6">
    <location>
        <begin position="70"/>
        <end position="89"/>
    </location>
</feature>
<dbReference type="AlphaFoldDB" id="B3RQY1"/>
<dbReference type="GeneID" id="6751458"/>
<dbReference type="InterPro" id="IPR000276">
    <property type="entry name" value="GPCR_Rhodpsn"/>
</dbReference>
<feature type="transmembrane region" description="Helical" evidence="6">
    <location>
        <begin position="204"/>
        <end position="227"/>
    </location>
</feature>
<dbReference type="Pfam" id="PF00001">
    <property type="entry name" value="7tm_1"/>
    <property type="match status" value="1"/>
</dbReference>
<keyword evidence="2 5" id="KW-0812">Transmembrane</keyword>
<protein>
    <recommendedName>
        <fullName evidence="7">G-protein coupled receptors family 1 profile domain-containing protein</fullName>
    </recommendedName>
</protein>
<dbReference type="PRINTS" id="PR00237">
    <property type="entry name" value="GPCRRHODOPSN"/>
</dbReference>
<dbReference type="CTD" id="6751458"/>
<keyword evidence="4 6" id="KW-0472">Membrane</keyword>
<evidence type="ECO:0000256" key="6">
    <source>
        <dbReference type="SAM" id="Phobius"/>
    </source>
</evidence>
<feature type="domain" description="G-protein coupled receptors family 1 profile" evidence="7">
    <location>
        <begin position="47"/>
        <end position="313"/>
    </location>
</feature>
<dbReference type="Gene3D" id="1.20.1070.10">
    <property type="entry name" value="Rhodopsin 7-helix transmembrane proteins"/>
    <property type="match status" value="1"/>
</dbReference>
<dbReference type="GO" id="GO:0004930">
    <property type="term" value="F:G protein-coupled receptor activity"/>
    <property type="evidence" value="ECO:0007669"/>
    <property type="project" value="UniProtKB-KW"/>
</dbReference>
<feature type="transmembrane region" description="Helical" evidence="6">
    <location>
        <begin position="119"/>
        <end position="137"/>
    </location>
</feature>
<proteinExistence type="inferred from homology"/>
<evidence type="ECO:0000313" key="8">
    <source>
        <dbReference type="EMBL" id="EDV26247.1"/>
    </source>
</evidence>
<keyword evidence="5" id="KW-0675">Receptor</keyword>
<dbReference type="InParanoid" id="B3RQY1"/>
<reference evidence="8 9" key="1">
    <citation type="journal article" date="2008" name="Nature">
        <title>The Trichoplax genome and the nature of placozoans.</title>
        <authorList>
            <person name="Srivastava M."/>
            <person name="Begovic E."/>
            <person name="Chapman J."/>
            <person name="Putnam N.H."/>
            <person name="Hellsten U."/>
            <person name="Kawashima T."/>
            <person name="Kuo A."/>
            <person name="Mitros T."/>
            <person name="Salamov A."/>
            <person name="Carpenter M.L."/>
            <person name="Signorovitch A.Y."/>
            <person name="Moreno M.A."/>
            <person name="Kamm K."/>
            <person name="Grimwood J."/>
            <person name="Schmutz J."/>
            <person name="Shapiro H."/>
            <person name="Grigoriev I.V."/>
            <person name="Buss L.W."/>
            <person name="Schierwater B."/>
            <person name="Dellaporta S.L."/>
            <person name="Rokhsar D.S."/>
        </authorList>
    </citation>
    <scope>NUCLEOTIDE SEQUENCE [LARGE SCALE GENOMIC DNA]</scope>
    <source>
        <strain evidence="8 9">Grell-BS-1999</strain>
    </source>
</reference>
<dbReference type="PhylomeDB" id="B3RQY1"/>
<evidence type="ECO:0000256" key="4">
    <source>
        <dbReference type="ARBA" id="ARBA00023136"/>
    </source>
</evidence>
<dbReference type="eggNOG" id="KOG4219">
    <property type="taxonomic scope" value="Eukaryota"/>
</dbReference>
<evidence type="ECO:0000256" key="3">
    <source>
        <dbReference type="ARBA" id="ARBA00022989"/>
    </source>
</evidence>
<dbReference type="PANTHER" id="PTHR45698:SF1">
    <property type="entry name" value="TRACE AMINE-ASSOCIATED RECEPTOR 13C-LIKE"/>
    <property type="match status" value="1"/>
</dbReference>
<evidence type="ECO:0000313" key="9">
    <source>
        <dbReference type="Proteomes" id="UP000009022"/>
    </source>
</evidence>
<dbReference type="PROSITE" id="PS00237">
    <property type="entry name" value="G_PROTEIN_RECEP_F1_1"/>
    <property type="match status" value="1"/>
</dbReference>
<sequence>MEFLHNMTSNENNLSSTTVPIPSPNGLTVQQILHVIYGILAFIAIFGNGLVFTIIATYRRGRMIRSGTNLLIASMAIMDMMTGITIYAMPTFVVPAKSYPYPKDALSCNIFCHIVASEYLLFYFGFGSVLTVTAIAVERWIAISRPFSYRKIVTTKRVKIYIVILWILCLFLSIDVMLQNEYVANSTIPCQFNSFARHQPGKSIFLALEIIRLFFPVLLTLICYADIARRTLFSSKVDTLDQNSNRKMSIRRKSKRKVTIMSAIAALAFISCWLPNEIYFTLTAFNQTAYDLTTTRITKSLIILSSCLSPFIYSATNEEYRKGLNSLLRPIHLIDTAGCQCTIQYSVQISRTESSINNIAVLN</sequence>
<feature type="transmembrane region" description="Helical" evidence="6">
    <location>
        <begin position="32"/>
        <end position="58"/>
    </location>
</feature>
<dbReference type="InterPro" id="IPR017452">
    <property type="entry name" value="GPCR_Rhodpsn_7TM"/>
</dbReference>
<name>B3RQY1_TRIAD</name>
<dbReference type="GO" id="GO:0016020">
    <property type="term" value="C:membrane"/>
    <property type="evidence" value="ECO:0007669"/>
    <property type="project" value="UniProtKB-SubCell"/>
</dbReference>
<dbReference type="RefSeq" id="XP_002110243.1">
    <property type="nucleotide sequence ID" value="XM_002110207.1"/>
</dbReference>
<comment type="subcellular location">
    <subcellularLocation>
        <location evidence="1">Membrane</location>
    </subcellularLocation>
</comment>
<dbReference type="KEGG" id="tad:TRIADDRAFT_54040"/>
<dbReference type="STRING" id="10228.B3RQY1"/>
<organism evidence="8 9">
    <name type="scientific">Trichoplax adhaerens</name>
    <name type="common">Trichoplax reptans</name>
    <dbReference type="NCBI Taxonomy" id="10228"/>
    <lineage>
        <taxon>Eukaryota</taxon>
        <taxon>Metazoa</taxon>
        <taxon>Placozoa</taxon>
        <taxon>Uniplacotomia</taxon>
        <taxon>Trichoplacea</taxon>
        <taxon>Trichoplacidae</taxon>
        <taxon>Trichoplax</taxon>
    </lineage>
</organism>
<dbReference type="CDD" id="cd00637">
    <property type="entry name" value="7tm_classA_rhodopsin-like"/>
    <property type="match status" value="1"/>
</dbReference>
<dbReference type="EMBL" id="DS985243">
    <property type="protein sequence ID" value="EDV26247.1"/>
    <property type="molecule type" value="Genomic_DNA"/>
</dbReference>
<gene>
    <name evidence="8" type="ORF">TRIADDRAFT_54040</name>
</gene>
<evidence type="ECO:0000256" key="1">
    <source>
        <dbReference type="ARBA" id="ARBA00004370"/>
    </source>
</evidence>
<dbReference type="Proteomes" id="UP000009022">
    <property type="component" value="Unassembled WGS sequence"/>
</dbReference>
<dbReference type="SUPFAM" id="SSF81321">
    <property type="entry name" value="Family A G protein-coupled receptor-like"/>
    <property type="match status" value="1"/>
</dbReference>
<feature type="transmembrane region" description="Helical" evidence="6">
    <location>
        <begin position="258"/>
        <end position="276"/>
    </location>
</feature>
<evidence type="ECO:0000259" key="7">
    <source>
        <dbReference type="PROSITE" id="PS50262"/>
    </source>
</evidence>
<keyword evidence="5" id="KW-0297">G-protein coupled receptor</keyword>
<keyword evidence="9" id="KW-1185">Reference proteome</keyword>
<comment type="similarity">
    <text evidence="5">Belongs to the G-protein coupled receptor 1 family.</text>
</comment>